<evidence type="ECO:0000259" key="1">
    <source>
        <dbReference type="Pfam" id="PF00753"/>
    </source>
</evidence>
<dbReference type="PANTHER" id="PTHR13754:SF18">
    <property type="entry name" value="7,8-DIHYDROPTERIN-6-METHYL-4-(BETA-D-RIBOFURANOSYL)-AMINOBENZENE-5'-PHOSPHATE SYNTHASE"/>
    <property type="match status" value="1"/>
</dbReference>
<dbReference type="RefSeq" id="WP_053178992.1">
    <property type="nucleotide sequence ID" value="NZ_LGIA01000014.1"/>
</dbReference>
<dbReference type="PANTHER" id="PTHR13754">
    <property type="entry name" value="METALLO-BETA-LACTAMASE SUPERFAMILY PROTEIN"/>
    <property type="match status" value="1"/>
</dbReference>
<dbReference type="InterPro" id="IPR041712">
    <property type="entry name" value="DHPS-like_MBL-fold"/>
</dbReference>
<dbReference type="PATRIC" id="fig|1409788.3.peg.263"/>
<dbReference type="Pfam" id="PF00753">
    <property type="entry name" value="Lactamase_B"/>
    <property type="match status" value="1"/>
</dbReference>
<accession>A0A0L8VEH0</accession>
<protein>
    <recommendedName>
        <fullName evidence="1">Metallo-beta-lactamase domain-containing protein</fullName>
    </recommendedName>
</protein>
<dbReference type="AlphaFoldDB" id="A0A0L8VEH0"/>
<dbReference type="Proteomes" id="UP000036958">
    <property type="component" value="Unassembled WGS sequence"/>
</dbReference>
<feature type="domain" description="Metallo-beta-lactamase" evidence="1">
    <location>
        <begin position="20"/>
        <end position="78"/>
    </location>
</feature>
<reference evidence="3" key="1">
    <citation type="submission" date="2015-07" db="EMBL/GenBank/DDBJ databases">
        <title>Genome sequencing of Sunxiuqinia dokdonensis strain SK.</title>
        <authorList>
            <person name="Ahn S."/>
            <person name="Kim B.-C."/>
        </authorList>
    </citation>
    <scope>NUCLEOTIDE SEQUENCE [LARGE SCALE GENOMIC DNA]</scope>
    <source>
        <strain evidence="3">SK</strain>
    </source>
</reference>
<dbReference type="InterPro" id="IPR052926">
    <property type="entry name" value="Metallo-beta-lactamase_dom"/>
</dbReference>
<evidence type="ECO:0000313" key="3">
    <source>
        <dbReference type="Proteomes" id="UP000036958"/>
    </source>
</evidence>
<dbReference type="EMBL" id="LGIA01000014">
    <property type="protein sequence ID" value="KOH46854.1"/>
    <property type="molecule type" value="Genomic_DNA"/>
</dbReference>
<evidence type="ECO:0000313" key="2">
    <source>
        <dbReference type="EMBL" id="KOH46854.1"/>
    </source>
</evidence>
<dbReference type="CDD" id="cd07713">
    <property type="entry name" value="DHPS-like_MBL-fold"/>
    <property type="match status" value="1"/>
</dbReference>
<dbReference type="InterPro" id="IPR001279">
    <property type="entry name" value="Metallo-B-lactamas"/>
</dbReference>
<dbReference type="GO" id="GO:0016740">
    <property type="term" value="F:transferase activity"/>
    <property type="evidence" value="ECO:0007669"/>
    <property type="project" value="TreeGrafter"/>
</dbReference>
<dbReference type="InterPro" id="IPR036866">
    <property type="entry name" value="RibonucZ/Hydroxyglut_hydro"/>
</dbReference>
<dbReference type="STRING" id="1409788.NC99_02540"/>
<comment type="caution">
    <text evidence="2">The sequence shown here is derived from an EMBL/GenBank/DDBJ whole genome shotgun (WGS) entry which is preliminary data.</text>
</comment>
<name>A0A0L8VEH0_9BACT</name>
<gene>
    <name evidence="2" type="ORF">NC99_02540</name>
</gene>
<organism evidence="2 3">
    <name type="scientific">Sunxiuqinia dokdonensis</name>
    <dbReference type="NCBI Taxonomy" id="1409788"/>
    <lineage>
        <taxon>Bacteria</taxon>
        <taxon>Pseudomonadati</taxon>
        <taxon>Bacteroidota</taxon>
        <taxon>Bacteroidia</taxon>
        <taxon>Marinilabiliales</taxon>
        <taxon>Prolixibacteraceae</taxon>
        <taxon>Sunxiuqinia</taxon>
    </lineage>
</organism>
<proteinExistence type="predicted"/>
<dbReference type="Gene3D" id="3.60.15.10">
    <property type="entry name" value="Ribonuclease Z/Hydroxyacylglutathione hydrolase-like"/>
    <property type="match status" value="1"/>
</dbReference>
<dbReference type="SUPFAM" id="SSF56281">
    <property type="entry name" value="Metallo-hydrolase/oxidoreductase"/>
    <property type="match status" value="1"/>
</dbReference>
<keyword evidence="3" id="KW-1185">Reference proteome</keyword>
<sequence>MKLTILTENSAGGHFLAEHGLSYLIQFDGHTILFDTGPTDVFLKNARQLGIDLQKTVGLIVLSHGHWDHGNGLRHLHSKPLITHPAAFMKRYRKADGSSVGLALTRQHINKKYSLITSTTPYRISERLFFLGEIPRITDFEAQNTSFTDEFGDDDFVPDDSALAIVLKQKLIILSGCAHSGICNICEQAKQVTGVQSIDSVIGGFHLKHDDEQTQQTIRYFQNEKVRNLVPSHCTELPALAAFHVNFGTRQLKTGQILHFE</sequence>